<dbReference type="PROSITE" id="PS51175">
    <property type="entry name" value="CBM6"/>
    <property type="match status" value="1"/>
</dbReference>
<keyword evidence="4" id="KW-1185">Reference proteome</keyword>
<dbReference type="Gene3D" id="2.60.40.1080">
    <property type="match status" value="1"/>
</dbReference>
<dbReference type="SUPFAM" id="SSF49373">
    <property type="entry name" value="Invasin/intimin cell-adhesion fragments"/>
    <property type="match status" value="1"/>
</dbReference>
<protein>
    <submittedName>
        <fullName evidence="3">T9SS type A sorting domain-containing protein</fullName>
    </submittedName>
</protein>
<dbReference type="InterPro" id="IPR026444">
    <property type="entry name" value="Secre_tail"/>
</dbReference>
<gene>
    <name evidence="3" type="ORF">E1750_03420</name>
</gene>
<dbReference type="CDD" id="cd04082">
    <property type="entry name" value="CBM35_pectate_lyase-like"/>
    <property type="match status" value="1"/>
</dbReference>
<dbReference type="InterPro" id="IPR004843">
    <property type="entry name" value="Calcineurin-like_PHP"/>
</dbReference>
<proteinExistence type="predicted"/>
<reference evidence="4" key="1">
    <citation type="submission" date="2019-03" db="EMBL/GenBank/DDBJ databases">
        <title>Flavobacterium sp.</title>
        <authorList>
            <person name="Kim H."/>
        </authorList>
    </citation>
    <scope>NUCLEOTIDE SEQUENCE [LARGE SCALE GENOMIC DNA]</scope>
    <source>
        <strain evidence="4">GS13</strain>
    </source>
</reference>
<dbReference type="Proteomes" id="UP000291124">
    <property type="component" value="Chromosome"/>
</dbReference>
<evidence type="ECO:0000313" key="3">
    <source>
        <dbReference type="EMBL" id="QBN17890.1"/>
    </source>
</evidence>
<dbReference type="Pfam" id="PF00149">
    <property type="entry name" value="Metallophos"/>
    <property type="match status" value="1"/>
</dbReference>
<dbReference type="OrthoDB" id="1153025at2"/>
<dbReference type="Pfam" id="PF18962">
    <property type="entry name" value="Por_Secre_tail"/>
    <property type="match status" value="1"/>
</dbReference>
<name>A0A4P6YC21_9FLAO</name>
<evidence type="ECO:0000256" key="1">
    <source>
        <dbReference type="ARBA" id="ARBA00022729"/>
    </source>
</evidence>
<dbReference type="InterPro" id="IPR008964">
    <property type="entry name" value="Invasin/intimin_cell_adhesion"/>
</dbReference>
<dbReference type="SMART" id="SM00635">
    <property type="entry name" value="BID_2"/>
    <property type="match status" value="1"/>
</dbReference>
<dbReference type="GO" id="GO:0030246">
    <property type="term" value="F:carbohydrate binding"/>
    <property type="evidence" value="ECO:0007669"/>
    <property type="project" value="InterPro"/>
</dbReference>
<dbReference type="GO" id="GO:0016787">
    <property type="term" value="F:hydrolase activity"/>
    <property type="evidence" value="ECO:0007669"/>
    <property type="project" value="InterPro"/>
</dbReference>
<dbReference type="EMBL" id="CP037933">
    <property type="protein sequence ID" value="QBN17890.1"/>
    <property type="molecule type" value="Genomic_DNA"/>
</dbReference>
<dbReference type="SUPFAM" id="SSF49785">
    <property type="entry name" value="Galactose-binding domain-like"/>
    <property type="match status" value="1"/>
</dbReference>
<dbReference type="KEGG" id="fnk:E1750_03420"/>
<accession>A0A4P6YC21</accession>
<dbReference type="InterPro" id="IPR008979">
    <property type="entry name" value="Galactose-bd-like_sf"/>
</dbReference>
<dbReference type="AlphaFoldDB" id="A0A4P6YC21"/>
<dbReference type="NCBIfam" id="TIGR04183">
    <property type="entry name" value="Por_Secre_tail"/>
    <property type="match status" value="1"/>
</dbReference>
<dbReference type="Pfam" id="PF02368">
    <property type="entry name" value="Big_2"/>
    <property type="match status" value="1"/>
</dbReference>
<dbReference type="Gene3D" id="3.60.21.10">
    <property type="match status" value="1"/>
</dbReference>
<dbReference type="Pfam" id="PF16990">
    <property type="entry name" value="CBM_35"/>
    <property type="match status" value="1"/>
</dbReference>
<feature type="domain" description="CBM6" evidence="2">
    <location>
        <begin position="604"/>
        <end position="725"/>
    </location>
</feature>
<dbReference type="InterPro" id="IPR029052">
    <property type="entry name" value="Metallo-depent_PP-like"/>
</dbReference>
<evidence type="ECO:0000313" key="4">
    <source>
        <dbReference type="Proteomes" id="UP000291124"/>
    </source>
</evidence>
<dbReference type="SUPFAM" id="SSF56300">
    <property type="entry name" value="Metallo-dependent phosphatases"/>
    <property type="match status" value="1"/>
</dbReference>
<keyword evidence="1" id="KW-0732">Signal</keyword>
<dbReference type="RefSeq" id="WP_133275421.1">
    <property type="nucleotide sequence ID" value="NZ_CP037933.1"/>
</dbReference>
<dbReference type="Gene3D" id="2.60.120.260">
    <property type="entry name" value="Galactose-binding domain-like"/>
    <property type="match status" value="1"/>
</dbReference>
<organism evidence="3 4">
    <name type="scientific">Flavobacterium nackdongense</name>
    <dbReference type="NCBI Taxonomy" id="2547394"/>
    <lineage>
        <taxon>Bacteria</taxon>
        <taxon>Pseudomonadati</taxon>
        <taxon>Bacteroidota</taxon>
        <taxon>Flavobacteriia</taxon>
        <taxon>Flavobacteriales</taxon>
        <taxon>Flavobacteriaceae</taxon>
        <taxon>Flavobacterium</taxon>
    </lineage>
</organism>
<dbReference type="InterPro" id="IPR003343">
    <property type="entry name" value="Big_2"/>
</dbReference>
<dbReference type="InterPro" id="IPR005084">
    <property type="entry name" value="CBM6"/>
</dbReference>
<evidence type="ECO:0000259" key="2">
    <source>
        <dbReference type="PROSITE" id="PS51175"/>
    </source>
</evidence>
<sequence length="821" mass="89470">MKKILPIIIFLLTFLLSTVSWSQKIIYPWRSTTAIVKAGETFEVWFNADAGQTLNEVSLRGPFNNTDVTITDTKTDTWVYDQWSGNTCNRKYTISVPANTPADRYDLILKTSTGDEISLAAVKVIKEYKSNYYILHFSDVHRWQGTYDTPNIILREVSTIVDIANIIDPAMIIETGDNHYQNTTNEASSLARIEQYMNGYTGTSGWVNGMNNFFAPVFTVPGNHDTPNKNFELEPGYPNPGYEKNAAITQNKFYGLQAFNFSYGSTRFMGVNNSWTPDTGGGAAGYVANYQWQLDAANAWLNSAGSGKFRIGFFHVPQESIPPVYNAFKNAGNPLGLMLAGHVHSITNSPFTYDSRLCYTTLSCRDGSKSAPFNLYKVDDVAGTYETVGNAQSAHQGLETAKNYNTPKLKLTYANANDGTSETNVATIVNKFTFPIAGARVRFVVPKGGPYYVTNATIKQEFDGTNFHIIDATYNLAATSTTVVNLFKGIQVDQCPNDPDKMEPGICGCGIPEGTCPIPVTGVLISPSNVKMNTNTDRQLFATVQPSNATNKSINWTSNDTGIATVDTNGLVTANATGTATITATTVDGTKIANSNITVLTNNNNYQAEDAEFVGPVIATNQLGYNGTGFLDYTNATNDFIKWNVYVPTTGNYTLNFRYAASANRPLKLTINGVDVSASFAFPSTGSFAIWGNISTSQLLTAGNNTITLTAIGSSGGNFDELTIASTLGVNDKTFENETKTVRVYPNPVANGIFTVATDGLDDDTNVRIIVTNSIGQKIHEKKINDPCHTDINLDGKLSESIYFVTVQSDQTKIVKKLIVK</sequence>